<reference evidence="1 2" key="1">
    <citation type="journal article" date="2016" name="Mol. Biol. Evol.">
        <title>Comparative Genomics of Early-Diverging Mushroom-Forming Fungi Provides Insights into the Origins of Lignocellulose Decay Capabilities.</title>
        <authorList>
            <person name="Nagy L.G."/>
            <person name="Riley R."/>
            <person name="Tritt A."/>
            <person name="Adam C."/>
            <person name="Daum C."/>
            <person name="Floudas D."/>
            <person name="Sun H."/>
            <person name="Yadav J.S."/>
            <person name="Pangilinan J."/>
            <person name="Larsson K.H."/>
            <person name="Matsuura K."/>
            <person name="Barry K."/>
            <person name="Labutti K."/>
            <person name="Kuo R."/>
            <person name="Ohm R.A."/>
            <person name="Bhattacharya S.S."/>
            <person name="Shirouzu T."/>
            <person name="Yoshinaga Y."/>
            <person name="Martin F.M."/>
            <person name="Grigoriev I.V."/>
            <person name="Hibbett D.S."/>
        </authorList>
    </citation>
    <scope>NUCLEOTIDE SEQUENCE [LARGE SCALE GENOMIC DNA]</scope>
    <source>
        <strain evidence="1 2">HHB12733</strain>
    </source>
</reference>
<name>A0A165JBE0_9BASI</name>
<gene>
    <name evidence="1" type="ORF">CALCODRAFT_506173</name>
</gene>
<accession>A0A165JBE0</accession>
<dbReference type="InParanoid" id="A0A165JBE0"/>
<sequence>MCSSPCSVCCTAYPKESASMGVLVICSAEAVPARSKKSRRTSGSSPSHCAFSTLERTRKVLVFSSFAVRIIASLTLSSSLAMSSRASRCNRMAEPLAISFTGGGVQISIAMLTQPEALSVCEDNHYVVCDTSNGNRLVVEIATSVLDKANTAPTSPTRFVLFSVVGVAVQDAEFIVDRLWQAVRRSRLNPLPIATVIGEPWHLLPSLSVNIRRIGDLGPIGAYFRRSSSAWLERFHISTMTWVASSLDETIQADTGSLLLRSSEAIAWRKDGSQDDVQYDGFTRILNSQPRSIGIAAQSGEERPPAAHDETAMTLASC</sequence>
<dbReference type="Proteomes" id="UP000076842">
    <property type="component" value="Unassembled WGS sequence"/>
</dbReference>
<dbReference type="AlphaFoldDB" id="A0A165JBE0"/>
<proteinExistence type="predicted"/>
<evidence type="ECO:0000313" key="2">
    <source>
        <dbReference type="Proteomes" id="UP000076842"/>
    </source>
</evidence>
<evidence type="ECO:0000313" key="1">
    <source>
        <dbReference type="EMBL" id="KZT61619.1"/>
    </source>
</evidence>
<organism evidence="1 2">
    <name type="scientific">Calocera cornea HHB12733</name>
    <dbReference type="NCBI Taxonomy" id="1353952"/>
    <lineage>
        <taxon>Eukaryota</taxon>
        <taxon>Fungi</taxon>
        <taxon>Dikarya</taxon>
        <taxon>Basidiomycota</taxon>
        <taxon>Agaricomycotina</taxon>
        <taxon>Dacrymycetes</taxon>
        <taxon>Dacrymycetales</taxon>
        <taxon>Dacrymycetaceae</taxon>
        <taxon>Calocera</taxon>
    </lineage>
</organism>
<protein>
    <submittedName>
        <fullName evidence="1">Uncharacterized protein</fullName>
    </submittedName>
</protein>
<keyword evidence="2" id="KW-1185">Reference proteome</keyword>
<dbReference type="EMBL" id="KV423922">
    <property type="protein sequence ID" value="KZT61619.1"/>
    <property type="molecule type" value="Genomic_DNA"/>
</dbReference>